<dbReference type="PANTHER" id="PTHR46669">
    <property type="entry name" value="LEUCINE-RICH PPR MOTIF-CONTAINING PROTEIN, MITOCHONDRIAL"/>
    <property type="match status" value="1"/>
</dbReference>
<dbReference type="Gene3D" id="1.25.40.10">
    <property type="entry name" value="Tetratricopeptide repeat domain"/>
    <property type="match status" value="2"/>
</dbReference>
<reference evidence="2" key="2">
    <citation type="submission" date="2023-05" db="EMBL/GenBank/DDBJ databases">
        <authorList>
            <person name="Fouks B."/>
        </authorList>
    </citation>
    <scope>NUCLEOTIDE SEQUENCE</scope>
    <source>
        <strain evidence="2">Stay&amp;Tobe</strain>
        <tissue evidence="2">Testes</tissue>
    </source>
</reference>
<dbReference type="Pfam" id="PF01535">
    <property type="entry name" value="PPR"/>
    <property type="match status" value="1"/>
</dbReference>
<keyword evidence="3" id="KW-1185">Reference proteome</keyword>
<dbReference type="AlphaFoldDB" id="A0AAD7ZZS0"/>
<evidence type="ECO:0000256" key="1">
    <source>
        <dbReference type="PROSITE-ProRule" id="PRU00708"/>
    </source>
</evidence>
<feature type="non-terminal residue" evidence="2">
    <location>
        <position position="908"/>
    </location>
</feature>
<name>A0AAD7ZZS0_DIPPU</name>
<evidence type="ECO:0000313" key="3">
    <source>
        <dbReference type="Proteomes" id="UP001233999"/>
    </source>
</evidence>
<accession>A0AAD7ZZS0</accession>
<proteinExistence type="predicted"/>
<feature type="repeat" description="PPR" evidence="1">
    <location>
        <begin position="129"/>
        <end position="163"/>
    </location>
</feature>
<dbReference type="InterPro" id="IPR033490">
    <property type="entry name" value="LRP130"/>
</dbReference>
<sequence>MDYCRAFMFGRKDAVGLVENKLDQLVQSVKNSQRIYKADLDTIIEDAKREGISLQNYTVALLRCCGELMPDEPPAVRVNLGHKIWNLLKEQGVQLKVHHYNALARCYMENGHTVSVRKFLEDMYKVEPTEATYLWLLGCVCEVGDIKQATEVVSIMKEKGYSASEFIFNNLVLGHARAGDLSNSEAMLDLMNTTDVAVTAVTYTALLQGYAEVGDMEKLHKTHREAVMKRIIFDDAQIMKIVNSLVNSGRHNAVKDVLKWLSAWERSSTSPVHYTAVSLIHRGHVNIACDLLNILTVPVSELSPSFGVFLLEEMVRADIPVSQIVLFADQLVSDGRNPLAFEKAARSALSQNKVNIALELFEALKHRGLPVKPHYFWPLIITASNTEGEKGIFDIIKRMQEFDVLPDFDTLQDYVFPRVALFDTETLVRKLQDYGLSIGTILSPLVAVLLKLSRLTTAIDLCKIFKGHLQSDRLVLPLVVGYVSTRDVDNTIKMLKEMTTRSTVDSDWAGQFIVNVMMFRKVTTEPDHLCSLLKAFEAGGLKISSFAADHVTINLQNRLKREPMEKMMKVVDNLVNPDINIMPSENLTTHIPHPKEMIVEDLESHVVELKSKDMNRRGVLRKLIQEYCRQGDIQNALKAKKEFEAAGYKFSAGMLASLFDLMIQAGNLEGAEQSLQDFKQHAPQLVLDEHKVIDFATLLVSKGHFEDGLAMLDKHATEQIVKGGSAISRNCWKLLIAVAEKKSGAETKNVLELVQYGYCSYSNALLGPVIRAYLNRNDMKGAVEEYKKSARQYKATPLQHELMCTLIKEGETEAELLQQVLNASSAIHGVTSTYVNLSMALAEMGHVKQLRRFLTEENRKLRGRILELRCKRLATEDKLDTLINLVQAARGNNTVDLQPVYTSMLQIY</sequence>
<dbReference type="InterPro" id="IPR011990">
    <property type="entry name" value="TPR-like_helical_dom_sf"/>
</dbReference>
<protein>
    <recommendedName>
        <fullName evidence="4">Leucine-rich PPR motif-containing protein, mitochondrial</fullName>
    </recommendedName>
</protein>
<dbReference type="Proteomes" id="UP001233999">
    <property type="component" value="Unassembled WGS sequence"/>
</dbReference>
<organism evidence="2 3">
    <name type="scientific">Diploptera punctata</name>
    <name type="common">Pacific beetle cockroach</name>
    <dbReference type="NCBI Taxonomy" id="6984"/>
    <lineage>
        <taxon>Eukaryota</taxon>
        <taxon>Metazoa</taxon>
        <taxon>Ecdysozoa</taxon>
        <taxon>Arthropoda</taxon>
        <taxon>Hexapoda</taxon>
        <taxon>Insecta</taxon>
        <taxon>Pterygota</taxon>
        <taxon>Neoptera</taxon>
        <taxon>Polyneoptera</taxon>
        <taxon>Dictyoptera</taxon>
        <taxon>Blattodea</taxon>
        <taxon>Blaberoidea</taxon>
        <taxon>Blaberidae</taxon>
        <taxon>Diplopterinae</taxon>
        <taxon>Diploptera</taxon>
    </lineage>
</organism>
<reference evidence="2" key="1">
    <citation type="journal article" date="2023" name="IScience">
        <title>Live-bearing cockroach genome reveals convergent evolutionary mechanisms linked to viviparity in insects and beyond.</title>
        <authorList>
            <person name="Fouks B."/>
            <person name="Harrison M.C."/>
            <person name="Mikhailova A.A."/>
            <person name="Marchal E."/>
            <person name="English S."/>
            <person name="Carruthers M."/>
            <person name="Jennings E.C."/>
            <person name="Chiamaka E.L."/>
            <person name="Frigard R.A."/>
            <person name="Pippel M."/>
            <person name="Attardo G.M."/>
            <person name="Benoit J.B."/>
            <person name="Bornberg-Bauer E."/>
            <person name="Tobe S.S."/>
        </authorList>
    </citation>
    <scope>NUCLEOTIDE SEQUENCE</scope>
    <source>
        <strain evidence="2">Stay&amp;Tobe</strain>
    </source>
</reference>
<dbReference type="GO" id="GO:0003730">
    <property type="term" value="F:mRNA 3'-UTR binding"/>
    <property type="evidence" value="ECO:0007669"/>
    <property type="project" value="TreeGrafter"/>
</dbReference>
<dbReference type="EMBL" id="JASPKZ010005303">
    <property type="protein sequence ID" value="KAJ9588803.1"/>
    <property type="molecule type" value="Genomic_DNA"/>
</dbReference>
<dbReference type="InterPro" id="IPR002885">
    <property type="entry name" value="PPR_rpt"/>
</dbReference>
<dbReference type="GO" id="GO:0005634">
    <property type="term" value="C:nucleus"/>
    <property type="evidence" value="ECO:0007669"/>
    <property type="project" value="TreeGrafter"/>
</dbReference>
<dbReference type="Pfam" id="PF13812">
    <property type="entry name" value="PPR_3"/>
    <property type="match status" value="1"/>
</dbReference>
<dbReference type="GO" id="GO:0070129">
    <property type="term" value="P:regulation of mitochondrial translation"/>
    <property type="evidence" value="ECO:0007669"/>
    <property type="project" value="TreeGrafter"/>
</dbReference>
<gene>
    <name evidence="2" type="ORF">L9F63_017914</name>
</gene>
<dbReference type="GO" id="GO:0005739">
    <property type="term" value="C:mitochondrion"/>
    <property type="evidence" value="ECO:0007669"/>
    <property type="project" value="TreeGrafter"/>
</dbReference>
<dbReference type="PANTHER" id="PTHR46669:SF2">
    <property type="entry name" value="EG:BACN32G11.3 PROTEIN"/>
    <property type="match status" value="1"/>
</dbReference>
<comment type="caution">
    <text evidence="2">The sequence shown here is derived from an EMBL/GenBank/DDBJ whole genome shotgun (WGS) entry which is preliminary data.</text>
</comment>
<dbReference type="PROSITE" id="PS51375">
    <property type="entry name" value="PPR"/>
    <property type="match status" value="1"/>
</dbReference>
<evidence type="ECO:0000313" key="2">
    <source>
        <dbReference type="EMBL" id="KAJ9588803.1"/>
    </source>
</evidence>
<evidence type="ECO:0008006" key="4">
    <source>
        <dbReference type="Google" id="ProtNLM"/>
    </source>
</evidence>